<dbReference type="GO" id="GO:0051536">
    <property type="term" value="F:iron-sulfur cluster binding"/>
    <property type="evidence" value="ECO:0007669"/>
    <property type="project" value="InterPro"/>
</dbReference>
<dbReference type="InterPro" id="IPR002871">
    <property type="entry name" value="NIF_FeS_clus_asmbl_NifU_N"/>
</dbReference>
<dbReference type="AlphaFoldDB" id="A0A2M6WA24"/>
<comment type="caution">
    <text evidence="2">The sequence shown here is derived from an EMBL/GenBank/DDBJ whole genome shotgun (WGS) entry which is preliminary data.</text>
</comment>
<sequence length="133" mass="14380">MYSPIVLEHFKNPHNQGNMPDADAVGQVGNPVCGDIMKLYLKFRAEDKDKPVAEKVIEDIKFETLGCGAAIASTSIMTDLAKGKTVAEALKITRQEIADALGGLPAPKIHCSILATEALEKAIEEYKKIISNL</sequence>
<name>A0A2M6WA24_9BACT</name>
<evidence type="ECO:0000313" key="3">
    <source>
        <dbReference type="Proteomes" id="UP000231464"/>
    </source>
</evidence>
<dbReference type="Pfam" id="PF01592">
    <property type="entry name" value="NifU_N"/>
    <property type="match status" value="1"/>
</dbReference>
<organism evidence="2 3">
    <name type="scientific">Candidatus Kuenenbacteria bacterium CG10_big_fil_rev_8_21_14_0_10_36_11</name>
    <dbReference type="NCBI Taxonomy" id="1974618"/>
    <lineage>
        <taxon>Bacteria</taxon>
        <taxon>Candidatus Kueneniibacteriota</taxon>
    </lineage>
</organism>
<dbReference type="PANTHER" id="PTHR10093">
    <property type="entry name" value="IRON-SULFUR CLUSTER ASSEMBLY ENZYME NIFU HOMOLOG"/>
    <property type="match status" value="1"/>
</dbReference>
<reference evidence="3" key="1">
    <citation type="submission" date="2017-09" db="EMBL/GenBank/DDBJ databases">
        <title>Depth-based differentiation of microbial function through sediment-hosted aquifers and enrichment of novel symbionts in the deep terrestrial subsurface.</title>
        <authorList>
            <person name="Probst A.J."/>
            <person name="Ladd B."/>
            <person name="Jarett J.K."/>
            <person name="Geller-Mcgrath D.E."/>
            <person name="Sieber C.M.K."/>
            <person name="Emerson J.B."/>
            <person name="Anantharaman K."/>
            <person name="Thomas B.C."/>
            <person name="Malmstrom R."/>
            <person name="Stieglmeier M."/>
            <person name="Klingl A."/>
            <person name="Woyke T."/>
            <person name="Ryan C.M."/>
            <person name="Banfield J.F."/>
        </authorList>
    </citation>
    <scope>NUCLEOTIDE SEQUENCE [LARGE SCALE GENOMIC DNA]</scope>
</reference>
<dbReference type="SUPFAM" id="SSF82649">
    <property type="entry name" value="SufE/NifU"/>
    <property type="match status" value="1"/>
</dbReference>
<proteinExistence type="predicted"/>
<protein>
    <submittedName>
        <fullName evidence="2">Iron-sulfur cluster assembly scaffold protein</fullName>
    </submittedName>
</protein>
<evidence type="ECO:0000259" key="1">
    <source>
        <dbReference type="Pfam" id="PF01592"/>
    </source>
</evidence>
<dbReference type="GO" id="GO:0005506">
    <property type="term" value="F:iron ion binding"/>
    <property type="evidence" value="ECO:0007669"/>
    <property type="project" value="InterPro"/>
</dbReference>
<dbReference type="GO" id="GO:0016226">
    <property type="term" value="P:iron-sulfur cluster assembly"/>
    <property type="evidence" value="ECO:0007669"/>
    <property type="project" value="InterPro"/>
</dbReference>
<feature type="domain" description="NIF system FeS cluster assembly NifU N-terminal" evidence="1">
    <location>
        <begin position="1"/>
        <end position="129"/>
    </location>
</feature>
<accession>A0A2M6WA24</accession>
<dbReference type="Proteomes" id="UP000231464">
    <property type="component" value="Unassembled WGS sequence"/>
</dbReference>
<dbReference type="Gene3D" id="3.90.1010.10">
    <property type="match status" value="1"/>
</dbReference>
<dbReference type="CDD" id="cd06664">
    <property type="entry name" value="IscU_like"/>
    <property type="match status" value="1"/>
</dbReference>
<gene>
    <name evidence="2" type="ORF">COU23_02585</name>
</gene>
<dbReference type="EMBL" id="PFBP01000040">
    <property type="protein sequence ID" value="PIT89680.1"/>
    <property type="molecule type" value="Genomic_DNA"/>
</dbReference>
<evidence type="ECO:0000313" key="2">
    <source>
        <dbReference type="EMBL" id="PIT89680.1"/>
    </source>
</evidence>